<dbReference type="CDD" id="cd23702">
    <property type="entry name" value="eL14"/>
    <property type="match status" value="1"/>
</dbReference>
<accession>A0ABR4MWA1</accession>
<organism evidence="5 6">
    <name type="scientific">Polyrhizophydium stewartii</name>
    <dbReference type="NCBI Taxonomy" id="2732419"/>
    <lineage>
        <taxon>Eukaryota</taxon>
        <taxon>Fungi</taxon>
        <taxon>Fungi incertae sedis</taxon>
        <taxon>Chytridiomycota</taxon>
        <taxon>Chytridiomycota incertae sedis</taxon>
        <taxon>Chytridiomycetes</taxon>
        <taxon>Rhizophydiales</taxon>
        <taxon>Rhizophydiales incertae sedis</taxon>
        <taxon>Polyrhizophydium</taxon>
    </lineage>
</organism>
<dbReference type="PANTHER" id="PTHR11127:SF2">
    <property type="entry name" value="LARGE RIBOSOMAL SUBUNIT PROTEIN EL14"/>
    <property type="match status" value="1"/>
</dbReference>
<dbReference type="InterPro" id="IPR008991">
    <property type="entry name" value="Translation_prot_SH3-like_sf"/>
</dbReference>
<keyword evidence="2" id="KW-0689">Ribosomal protein</keyword>
<gene>
    <name evidence="5" type="ORF">HK105_208994</name>
</gene>
<dbReference type="PANTHER" id="PTHR11127">
    <property type="entry name" value="60S RIBOSOMAL PROTEIN L14"/>
    <property type="match status" value="1"/>
</dbReference>
<comment type="similarity">
    <text evidence="1">Belongs to the eukaryotic ribosomal protein eL14 family.</text>
</comment>
<dbReference type="Pfam" id="PF00467">
    <property type="entry name" value="KOW"/>
    <property type="match status" value="1"/>
</dbReference>
<evidence type="ECO:0000313" key="5">
    <source>
        <dbReference type="EMBL" id="KAL2911550.1"/>
    </source>
</evidence>
<dbReference type="InterPro" id="IPR002784">
    <property type="entry name" value="Ribosomal_eL14_dom"/>
</dbReference>
<keyword evidence="3" id="KW-0687">Ribonucleoprotein</keyword>
<keyword evidence="6" id="KW-1185">Reference proteome</keyword>
<dbReference type="SMART" id="SM00739">
    <property type="entry name" value="KOW"/>
    <property type="match status" value="1"/>
</dbReference>
<evidence type="ECO:0000259" key="4">
    <source>
        <dbReference type="SMART" id="SM00739"/>
    </source>
</evidence>
<evidence type="ECO:0000256" key="3">
    <source>
        <dbReference type="ARBA" id="ARBA00023274"/>
    </source>
</evidence>
<dbReference type="Pfam" id="PF01929">
    <property type="entry name" value="Ribosomal_L14e"/>
    <property type="match status" value="1"/>
</dbReference>
<dbReference type="Gene3D" id="2.30.30.30">
    <property type="match status" value="1"/>
</dbReference>
<dbReference type="SUPFAM" id="SSF50104">
    <property type="entry name" value="Translation proteins SH3-like domain"/>
    <property type="match status" value="1"/>
</dbReference>
<evidence type="ECO:0000313" key="6">
    <source>
        <dbReference type="Proteomes" id="UP001527925"/>
    </source>
</evidence>
<dbReference type="InterPro" id="IPR039660">
    <property type="entry name" value="Ribosomal_eL14"/>
</dbReference>
<comment type="caution">
    <text evidence="5">The sequence shown here is derived from an EMBL/GenBank/DDBJ whole genome shotgun (WGS) entry which is preliminary data.</text>
</comment>
<reference evidence="5 6" key="1">
    <citation type="submission" date="2023-09" db="EMBL/GenBank/DDBJ databases">
        <title>Pangenome analysis of Batrachochytrium dendrobatidis and related Chytrids.</title>
        <authorList>
            <person name="Yacoub M.N."/>
            <person name="Stajich J.E."/>
            <person name="James T.Y."/>
        </authorList>
    </citation>
    <scope>NUCLEOTIDE SEQUENCE [LARGE SCALE GENOMIC DNA]</scope>
    <source>
        <strain evidence="5 6">JEL0888</strain>
    </source>
</reference>
<dbReference type="Proteomes" id="UP001527925">
    <property type="component" value="Unassembled WGS sequence"/>
</dbReference>
<feature type="domain" description="KOW" evidence="4">
    <location>
        <begin position="6"/>
        <end position="33"/>
    </location>
</feature>
<dbReference type="InterPro" id="IPR005824">
    <property type="entry name" value="KOW"/>
</dbReference>
<dbReference type="Gene3D" id="6.10.250.2270">
    <property type="match status" value="1"/>
</dbReference>
<proteinExistence type="inferred from homology"/>
<protein>
    <recommendedName>
        <fullName evidence="4">KOW domain-containing protein</fullName>
    </recommendedName>
</protein>
<dbReference type="EMBL" id="JADGIZ020000102">
    <property type="protein sequence ID" value="KAL2911550.1"/>
    <property type="molecule type" value="Genomic_DNA"/>
</dbReference>
<name>A0ABR4MWA1_9FUNG</name>
<dbReference type="InterPro" id="IPR014722">
    <property type="entry name" value="Rib_uL2_dom2"/>
</dbReference>
<evidence type="ECO:0000256" key="2">
    <source>
        <dbReference type="ARBA" id="ARBA00022980"/>
    </source>
</evidence>
<evidence type="ECO:0000256" key="1">
    <source>
        <dbReference type="ARBA" id="ARBA00006592"/>
    </source>
</evidence>
<sequence length="135" mass="14910">MSFARLVEVGRVVNITFGPDAGKLAVIVEIIDHGRVLVDGPTTGVKRQALPFKRLALTDIVLKAIPRGVGTAPLKVAIEKQDLNALWAKTSWAKKIAKRAIRTNLTDFDRYRLAQARRQRSVIIGKSLAKIQKSQ</sequence>